<accession>A0ABR8E677</accession>
<evidence type="ECO:0000313" key="2">
    <source>
        <dbReference type="EMBL" id="MBD2537121.1"/>
    </source>
</evidence>
<feature type="transmembrane region" description="Helical" evidence="1">
    <location>
        <begin position="36"/>
        <end position="53"/>
    </location>
</feature>
<evidence type="ECO:0000313" key="3">
    <source>
        <dbReference type="Proteomes" id="UP000623440"/>
    </source>
</evidence>
<dbReference type="RefSeq" id="WP_190947716.1">
    <property type="nucleotide sequence ID" value="NZ_JACJSI010000677.1"/>
</dbReference>
<gene>
    <name evidence="2" type="ORF">H6G97_51230</name>
</gene>
<keyword evidence="1" id="KW-1133">Transmembrane helix</keyword>
<name>A0ABR8E677_9NOSO</name>
<keyword evidence="1" id="KW-0812">Transmembrane</keyword>
<keyword evidence="3" id="KW-1185">Reference proteome</keyword>
<keyword evidence="1" id="KW-0472">Membrane</keyword>
<comment type="caution">
    <text evidence="2">The sequence shown here is derived from an EMBL/GenBank/DDBJ whole genome shotgun (WGS) entry which is preliminary data.</text>
</comment>
<proteinExistence type="predicted"/>
<organism evidence="2 3">
    <name type="scientific">Nostoc flagelliforme FACHB-838</name>
    <dbReference type="NCBI Taxonomy" id="2692904"/>
    <lineage>
        <taxon>Bacteria</taxon>
        <taxon>Bacillati</taxon>
        <taxon>Cyanobacteriota</taxon>
        <taxon>Cyanophyceae</taxon>
        <taxon>Nostocales</taxon>
        <taxon>Nostocaceae</taxon>
        <taxon>Nostoc</taxon>
    </lineage>
</organism>
<evidence type="ECO:0000256" key="1">
    <source>
        <dbReference type="SAM" id="Phobius"/>
    </source>
</evidence>
<sequence length="59" mass="6920">MLSNWVAQVMRPKVKTVNLKSGNTSDEESDFFFDRAIAFVFAYLKVLFFYDLLSLKQSY</sequence>
<evidence type="ECO:0008006" key="4">
    <source>
        <dbReference type="Google" id="ProtNLM"/>
    </source>
</evidence>
<dbReference type="EMBL" id="JACJSI010000677">
    <property type="protein sequence ID" value="MBD2537121.1"/>
    <property type="molecule type" value="Genomic_DNA"/>
</dbReference>
<reference evidence="2 3" key="1">
    <citation type="journal article" date="2020" name="ISME J.">
        <title>Comparative genomics reveals insights into cyanobacterial evolution and habitat adaptation.</title>
        <authorList>
            <person name="Chen M.Y."/>
            <person name="Teng W.K."/>
            <person name="Zhao L."/>
            <person name="Hu C.X."/>
            <person name="Zhou Y.K."/>
            <person name="Han B.P."/>
            <person name="Song L.R."/>
            <person name="Shu W.S."/>
        </authorList>
    </citation>
    <scope>NUCLEOTIDE SEQUENCE [LARGE SCALE GENOMIC DNA]</scope>
    <source>
        <strain evidence="2 3">FACHB-838</strain>
    </source>
</reference>
<protein>
    <recommendedName>
        <fullName evidence="4">Transposase</fullName>
    </recommendedName>
</protein>
<dbReference type="Proteomes" id="UP000623440">
    <property type="component" value="Unassembled WGS sequence"/>
</dbReference>